<organism evidence="1 2">
    <name type="scientific">Trichonephila clavipes</name>
    <name type="common">Golden silk orbweaver</name>
    <name type="synonym">Nephila clavipes</name>
    <dbReference type="NCBI Taxonomy" id="2585209"/>
    <lineage>
        <taxon>Eukaryota</taxon>
        <taxon>Metazoa</taxon>
        <taxon>Ecdysozoa</taxon>
        <taxon>Arthropoda</taxon>
        <taxon>Chelicerata</taxon>
        <taxon>Arachnida</taxon>
        <taxon>Araneae</taxon>
        <taxon>Araneomorphae</taxon>
        <taxon>Entelegynae</taxon>
        <taxon>Araneoidea</taxon>
        <taxon>Nephilidae</taxon>
        <taxon>Trichonephila</taxon>
    </lineage>
</organism>
<evidence type="ECO:0000313" key="2">
    <source>
        <dbReference type="Proteomes" id="UP000887159"/>
    </source>
</evidence>
<protein>
    <submittedName>
        <fullName evidence="1">Uncharacterized protein</fullName>
    </submittedName>
</protein>
<accession>A0A8X7BDA0</accession>
<reference evidence="1" key="1">
    <citation type="submission" date="2020-08" db="EMBL/GenBank/DDBJ databases">
        <title>Multicomponent nature underlies the extraordinary mechanical properties of spider dragline silk.</title>
        <authorList>
            <person name="Kono N."/>
            <person name="Nakamura H."/>
            <person name="Mori M."/>
            <person name="Yoshida Y."/>
            <person name="Ohtoshi R."/>
            <person name="Malay A.D."/>
            <person name="Moran D.A.P."/>
            <person name="Tomita M."/>
            <person name="Numata K."/>
            <person name="Arakawa K."/>
        </authorList>
    </citation>
    <scope>NUCLEOTIDE SEQUENCE</scope>
</reference>
<dbReference type="EMBL" id="BMAU01021374">
    <property type="protein sequence ID" value="GFY26222.1"/>
    <property type="molecule type" value="Genomic_DNA"/>
</dbReference>
<comment type="caution">
    <text evidence="1">The sequence shown here is derived from an EMBL/GenBank/DDBJ whole genome shotgun (WGS) entry which is preliminary data.</text>
</comment>
<dbReference type="Proteomes" id="UP000887159">
    <property type="component" value="Unassembled WGS sequence"/>
</dbReference>
<sequence length="90" mass="10236">MPEESSLFIYVYGQEGCGSSVMPVESNVLDKTIMIWLFVFWPHRQRCLRLLRDAGCWFSGHTAKEVCGSSVMLAFGFPAVPYLQRNLLNC</sequence>
<dbReference type="AlphaFoldDB" id="A0A8X7BDA0"/>
<name>A0A8X7BDA0_TRICX</name>
<evidence type="ECO:0000313" key="1">
    <source>
        <dbReference type="EMBL" id="GFY26222.1"/>
    </source>
</evidence>
<keyword evidence="2" id="KW-1185">Reference proteome</keyword>
<gene>
    <name evidence="1" type="ORF">TNCV_355381</name>
</gene>
<proteinExistence type="predicted"/>